<evidence type="ECO:0000313" key="1">
    <source>
        <dbReference type="EMBL" id="KAJ8039269.1"/>
    </source>
</evidence>
<dbReference type="Proteomes" id="UP001152320">
    <property type="component" value="Chromosome 7"/>
</dbReference>
<sequence length="103" mass="11658">MSVTGHCSDSSLKHYSHTCDQKKKLMSMGLATQMNENVPEVKSNADTIFMDNLPEVLITNSQEQLILNESNQFNIRNSMEFSSIYQFHLHGCITFCNKQPSLG</sequence>
<dbReference type="EMBL" id="JAIZAY010000007">
    <property type="protein sequence ID" value="KAJ8039269.1"/>
    <property type="molecule type" value="Genomic_DNA"/>
</dbReference>
<gene>
    <name evidence="1" type="ORF">HOLleu_16928</name>
</gene>
<reference evidence="1" key="1">
    <citation type="submission" date="2021-10" db="EMBL/GenBank/DDBJ databases">
        <title>Tropical sea cucumber genome reveals ecological adaptation and Cuvierian tubules defense mechanism.</title>
        <authorList>
            <person name="Chen T."/>
        </authorList>
    </citation>
    <scope>NUCLEOTIDE SEQUENCE</scope>
    <source>
        <strain evidence="1">Nanhai2018</strain>
        <tissue evidence="1">Muscle</tissue>
    </source>
</reference>
<comment type="caution">
    <text evidence="1">The sequence shown here is derived from an EMBL/GenBank/DDBJ whole genome shotgun (WGS) entry which is preliminary data.</text>
</comment>
<name>A0A9Q1HAT6_HOLLE</name>
<organism evidence="1 2">
    <name type="scientific">Holothuria leucospilota</name>
    <name type="common">Black long sea cucumber</name>
    <name type="synonym">Mertensiothuria leucospilota</name>
    <dbReference type="NCBI Taxonomy" id="206669"/>
    <lineage>
        <taxon>Eukaryota</taxon>
        <taxon>Metazoa</taxon>
        <taxon>Echinodermata</taxon>
        <taxon>Eleutherozoa</taxon>
        <taxon>Echinozoa</taxon>
        <taxon>Holothuroidea</taxon>
        <taxon>Aspidochirotacea</taxon>
        <taxon>Aspidochirotida</taxon>
        <taxon>Holothuriidae</taxon>
        <taxon>Holothuria</taxon>
    </lineage>
</organism>
<accession>A0A9Q1HAT6</accession>
<dbReference type="AlphaFoldDB" id="A0A9Q1HAT6"/>
<keyword evidence="2" id="KW-1185">Reference proteome</keyword>
<protein>
    <submittedName>
        <fullName evidence="1">Uncharacterized protein</fullName>
    </submittedName>
</protein>
<evidence type="ECO:0000313" key="2">
    <source>
        <dbReference type="Proteomes" id="UP001152320"/>
    </source>
</evidence>
<proteinExistence type="predicted"/>